<organism evidence="1">
    <name type="scientific">termite gut metagenome</name>
    <dbReference type="NCBI Taxonomy" id="433724"/>
    <lineage>
        <taxon>unclassified sequences</taxon>
        <taxon>metagenomes</taxon>
        <taxon>organismal metagenomes</taxon>
    </lineage>
</organism>
<accession>A0A5J4QWV3</accession>
<reference evidence="1" key="1">
    <citation type="submission" date="2019-03" db="EMBL/GenBank/DDBJ databases">
        <title>Single cell metagenomics reveals metabolic interactions within the superorganism composed of flagellate Streblomastix strix and complex community of Bacteroidetes bacteria on its surface.</title>
        <authorList>
            <person name="Treitli S.C."/>
            <person name="Kolisko M."/>
            <person name="Husnik F."/>
            <person name="Keeling P."/>
            <person name="Hampl V."/>
        </authorList>
    </citation>
    <scope>NUCLEOTIDE SEQUENCE</scope>
    <source>
        <strain evidence="1">STM</strain>
    </source>
</reference>
<name>A0A5J4QWV3_9ZZZZ</name>
<feature type="non-terminal residue" evidence="1">
    <location>
        <position position="1"/>
    </location>
</feature>
<dbReference type="AlphaFoldDB" id="A0A5J4QWV3"/>
<proteinExistence type="predicted"/>
<protein>
    <submittedName>
        <fullName evidence="1">Uncharacterized protein</fullName>
    </submittedName>
</protein>
<sequence>RKDFKRLIKEKGIGVVFRENEEHRIYGGNIY</sequence>
<comment type="caution">
    <text evidence="1">The sequence shown here is derived from an EMBL/GenBank/DDBJ whole genome shotgun (WGS) entry which is preliminary data.</text>
</comment>
<evidence type="ECO:0000313" key="1">
    <source>
        <dbReference type="EMBL" id="KAA6325350.1"/>
    </source>
</evidence>
<dbReference type="EMBL" id="SNRY01002381">
    <property type="protein sequence ID" value="KAA6325350.1"/>
    <property type="molecule type" value="Genomic_DNA"/>
</dbReference>
<gene>
    <name evidence="1" type="ORF">EZS27_025431</name>
</gene>